<evidence type="ECO:0000256" key="17">
    <source>
        <dbReference type="ARBA" id="ARBA00044969"/>
    </source>
</evidence>
<keyword evidence="25" id="KW-1185">Reference proteome</keyword>
<evidence type="ECO:0000256" key="9">
    <source>
        <dbReference type="ARBA" id="ARBA00022806"/>
    </source>
</evidence>
<feature type="region of interest" description="Disordered" evidence="22">
    <location>
        <begin position="239"/>
        <end position="304"/>
    </location>
</feature>
<keyword evidence="13" id="KW-0413">Isomerase</keyword>
<dbReference type="SUPFAM" id="SSF52540">
    <property type="entry name" value="P-loop containing nucleoside triphosphate hydrolases"/>
    <property type="match status" value="1"/>
</dbReference>
<dbReference type="InterPro" id="IPR013020">
    <property type="entry name" value="Rad3/Chl1-like"/>
</dbReference>
<dbReference type="OrthoDB" id="267079at2759"/>
<evidence type="ECO:0000256" key="16">
    <source>
        <dbReference type="ARBA" id="ARBA00029709"/>
    </source>
</evidence>
<keyword evidence="14" id="KW-0539">Nucleus</keyword>
<evidence type="ECO:0000256" key="18">
    <source>
        <dbReference type="ARBA" id="ARBA00044998"/>
    </source>
</evidence>
<dbReference type="Pfam" id="PF06733">
    <property type="entry name" value="DEAD_2"/>
    <property type="match status" value="1"/>
</dbReference>
<dbReference type="EMBL" id="KV722354">
    <property type="protein sequence ID" value="OCH93459.1"/>
    <property type="molecule type" value="Genomic_DNA"/>
</dbReference>
<keyword evidence="15" id="KW-0131">Cell cycle</keyword>
<dbReference type="GO" id="GO:0034085">
    <property type="term" value="P:establishment of sister chromatid cohesion"/>
    <property type="evidence" value="ECO:0007669"/>
    <property type="project" value="TreeGrafter"/>
</dbReference>
<dbReference type="InterPro" id="IPR027417">
    <property type="entry name" value="P-loop_NTPase"/>
</dbReference>
<name>A0A8E2DPN0_9APHY</name>
<dbReference type="Pfam" id="PF13307">
    <property type="entry name" value="Helicase_C_2"/>
    <property type="match status" value="1"/>
</dbReference>
<comment type="function">
    <text evidence="20">ATP-dependent DNA helicase important for chromosome transmission and normal cell cycle progression in G(2)/M. May have a role in changing DNA topology to allow the loading of proteins involved in maintaining sister chromatid cohesion in the vicinity of the centromeres. Has a specific role in chromosome segregation during meiosis II.</text>
</comment>
<evidence type="ECO:0000256" key="8">
    <source>
        <dbReference type="ARBA" id="ARBA00022801"/>
    </source>
</evidence>
<dbReference type="CDD" id="cd18788">
    <property type="entry name" value="SF2_C_XPD"/>
    <property type="match status" value="1"/>
</dbReference>
<evidence type="ECO:0000256" key="12">
    <source>
        <dbReference type="ARBA" id="ARBA00023014"/>
    </source>
</evidence>
<dbReference type="InterPro" id="IPR014013">
    <property type="entry name" value="Helic_SF1/SF2_ATP-bd_DinG/Rad3"/>
</dbReference>
<dbReference type="EC" id="5.6.2.3" evidence="17"/>
<dbReference type="GO" id="GO:0051536">
    <property type="term" value="F:iron-sulfur cluster binding"/>
    <property type="evidence" value="ECO:0007669"/>
    <property type="project" value="UniProtKB-KW"/>
</dbReference>
<evidence type="ECO:0000256" key="5">
    <source>
        <dbReference type="ARBA" id="ARBA00017386"/>
    </source>
</evidence>
<reference evidence="24 25" key="1">
    <citation type="submission" date="2016-07" db="EMBL/GenBank/DDBJ databases">
        <title>Draft genome of the white-rot fungus Obba rivulosa 3A-2.</title>
        <authorList>
            <consortium name="DOE Joint Genome Institute"/>
            <person name="Miettinen O."/>
            <person name="Riley R."/>
            <person name="Acob R."/>
            <person name="Barry K."/>
            <person name="Cullen D."/>
            <person name="De Vries R."/>
            <person name="Hainaut M."/>
            <person name="Hatakka A."/>
            <person name="Henrissat B."/>
            <person name="Hilden K."/>
            <person name="Kuo R."/>
            <person name="Labutti K."/>
            <person name="Lipzen A."/>
            <person name="Makela M.R."/>
            <person name="Sandor L."/>
            <person name="Spatafora J.W."/>
            <person name="Grigoriev I.V."/>
            <person name="Hibbett D.S."/>
        </authorList>
    </citation>
    <scope>NUCLEOTIDE SEQUENCE [LARGE SCALE GENOMIC DNA]</scope>
    <source>
        <strain evidence="24 25">3A-2</strain>
    </source>
</reference>
<dbReference type="GO" id="GO:0005634">
    <property type="term" value="C:nucleus"/>
    <property type="evidence" value="ECO:0007669"/>
    <property type="project" value="UniProtKB-SubCell"/>
</dbReference>
<comment type="cofactor">
    <cofactor evidence="1">
        <name>[4Fe-4S] cluster</name>
        <dbReference type="ChEBI" id="CHEBI:49883"/>
    </cofactor>
</comment>
<dbReference type="GO" id="GO:0043139">
    <property type="term" value="F:5'-3' DNA helicase activity"/>
    <property type="evidence" value="ECO:0007669"/>
    <property type="project" value="UniProtKB-EC"/>
</dbReference>
<comment type="similarity">
    <text evidence="3">Belongs to the DEAD box helicase family. DEAH subfamily. DDX11/CHL1 sub-subfamily.</text>
</comment>
<dbReference type="PANTHER" id="PTHR11472:SF41">
    <property type="entry name" value="ATP-DEPENDENT DNA HELICASE DDX11-RELATED"/>
    <property type="match status" value="1"/>
</dbReference>
<organism evidence="24 25">
    <name type="scientific">Obba rivulosa</name>
    <dbReference type="NCBI Taxonomy" id="1052685"/>
    <lineage>
        <taxon>Eukaryota</taxon>
        <taxon>Fungi</taxon>
        <taxon>Dikarya</taxon>
        <taxon>Basidiomycota</taxon>
        <taxon>Agaricomycotina</taxon>
        <taxon>Agaricomycetes</taxon>
        <taxon>Polyporales</taxon>
        <taxon>Gelatoporiaceae</taxon>
        <taxon>Obba</taxon>
    </lineage>
</organism>
<evidence type="ECO:0000259" key="23">
    <source>
        <dbReference type="PROSITE" id="PS51193"/>
    </source>
</evidence>
<accession>A0A8E2DPN0</accession>
<dbReference type="FunFam" id="3.40.50.300:FF:001372">
    <property type="entry name" value="ATP-dependent DNA helicase chl1"/>
    <property type="match status" value="1"/>
</dbReference>
<evidence type="ECO:0000256" key="21">
    <source>
        <dbReference type="ARBA" id="ARBA00048954"/>
    </source>
</evidence>
<evidence type="ECO:0000256" key="11">
    <source>
        <dbReference type="ARBA" id="ARBA00023004"/>
    </source>
</evidence>
<keyword evidence="11" id="KW-0408">Iron</keyword>
<keyword evidence="10" id="KW-0067">ATP-binding</keyword>
<feature type="compositionally biased region" description="Polar residues" evidence="22">
    <location>
        <begin position="246"/>
        <end position="257"/>
    </location>
</feature>
<keyword evidence="9 24" id="KW-0347">Helicase</keyword>
<evidence type="ECO:0000256" key="4">
    <source>
        <dbReference type="ARBA" id="ARBA00016387"/>
    </source>
</evidence>
<sequence>MADLSLKLATPSNFPAFPFAPYDIQLSLMKHLYSSIEDRKIAILESPTGTGKTLSLLCGSLTWLADEQARARKGELSLFSQDSSDPDWVLAQTLARRRRELEAADQAYAARLAVARKKDAALRVRARRLGEMRKRPRTSATGVMKADEIHTDIDKEDETFLPEDDDGSSSSGDVEGSNISPAVRALMRQLDPGRHSVHEPGLEPEPTCTKIYYASRTHSQLAQVLHELRSLRFGDSPDHNGFATGKDSSCESSTTSVKAGGSIHPSGTSKKRPISVLLDESNLPASQPASSSVRSGEDTYPDVDNQTRAVSLGARKQLCIHERLRARVGVGELDEACRTMLGEKGDKRCPYLPSVEEETRMLDFRDQILAAPKDIEDLVLAGQASETCPYFGSRRAIPQAQLVLLPYNLLLQKTAREALGIDLTNQVVIIDEAHNLIPTLLSLSTTRLPFRTLATARSQLSIYLNRFRTRLATTHSLHLIRLVGLLDALHKYAEEWREARLKQTRNNGGGKDGAGTENIEIMAPGELLSRLGRKTEGVNLLEVEAYLRRSKIARKISGYSVKAMERAAGKDPVRLGKVAKLANTTPPLHAVESFITALASANEDGRITFALIEGQVEVKYQQLNPATHFREVIDAARSVVLAGGTMSPMSDVINQLFADVPSERLSTFSCGHIIPSSNLKALVLKKGPRGGDLHFKYERRSDQALIAEVGQTLLNFANIVPGGMVVFLPSYSFLHTVKTAWEASGVMDKLASKKKLFIEPQESTQVEAVLRDYAAQIQRPSAPAPSDSSAPLQSTKSGALLFAVIGAKLSEGLNFTDDLARAVVIIGLPFANLASPELRERMNYVNRAAQRRAADVKPVQTAPGAKDAATELYENMCMNAVNQSIGRAIRHRHDWASLILLDSRYASPRIRTKLPKWIGESTTVAESFGEAMKELGGFYREKRAATIQSGCNSVIEG</sequence>
<evidence type="ECO:0000256" key="22">
    <source>
        <dbReference type="SAM" id="MobiDB-lite"/>
    </source>
</evidence>
<dbReference type="SMART" id="SM00491">
    <property type="entry name" value="HELICc2"/>
    <property type="match status" value="1"/>
</dbReference>
<dbReference type="GO" id="GO:0016818">
    <property type="term" value="F:hydrolase activity, acting on acid anhydrides, in phosphorus-containing anhydrides"/>
    <property type="evidence" value="ECO:0007669"/>
    <property type="project" value="InterPro"/>
</dbReference>
<dbReference type="SMART" id="SM00488">
    <property type="entry name" value="DEXDc2"/>
    <property type="match status" value="1"/>
</dbReference>
<dbReference type="InterPro" id="IPR006555">
    <property type="entry name" value="ATP-dep_Helicase_C"/>
</dbReference>
<evidence type="ECO:0000256" key="14">
    <source>
        <dbReference type="ARBA" id="ARBA00023242"/>
    </source>
</evidence>
<feature type="domain" description="Helicase ATP-binding" evidence="23">
    <location>
        <begin position="11"/>
        <end position="481"/>
    </location>
</feature>
<evidence type="ECO:0000256" key="20">
    <source>
        <dbReference type="ARBA" id="ARBA00045702"/>
    </source>
</evidence>
<keyword evidence="8" id="KW-0378">Hydrolase</keyword>
<comment type="catalytic activity">
    <reaction evidence="21">
        <text>ATP + H2O = ADP + phosphate + H(+)</text>
        <dbReference type="Rhea" id="RHEA:13065"/>
        <dbReference type="ChEBI" id="CHEBI:15377"/>
        <dbReference type="ChEBI" id="CHEBI:15378"/>
        <dbReference type="ChEBI" id="CHEBI:30616"/>
        <dbReference type="ChEBI" id="CHEBI:43474"/>
        <dbReference type="ChEBI" id="CHEBI:456216"/>
        <dbReference type="EC" id="5.6.2.3"/>
    </reaction>
</comment>
<dbReference type="InterPro" id="IPR010614">
    <property type="entry name" value="RAD3-like_helicase_DEAD"/>
</dbReference>
<evidence type="ECO:0000256" key="1">
    <source>
        <dbReference type="ARBA" id="ARBA00001966"/>
    </source>
</evidence>
<dbReference type="AlphaFoldDB" id="A0A8E2DPN0"/>
<dbReference type="NCBIfam" id="TIGR00604">
    <property type="entry name" value="rad3"/>
    <property type="match status" value="1"/>
</dbReference>
<keyword evidence="12" id="KW-0411">Iron-sulfur</keyword>
<evidence type="ECO:0000256" key="10">
    <source>
        <dbReference type="ARBA" id="ARBA00022840"/>
    </source>
</evidence>
<dbReference type="GO" id="GO:0005524">
    <property type="term" value="F:ATP binding"/>
    <property type="evidence" value="ECO:0007669"/>
    <property type="project" value="UniProtKB-KW"/>
</dbReference>
<evidence type="ECO:0000256" key="15">
    <source>
        <dbReference type="ARBA" id="ARBA00023306"/>
    </source>
</evidence>
<dbReference type="InterPro" id="IPR045028">
    <property type="entry name" value="DinG/Rad3-like"/>
</dbReference>
<feature type="region of interest" description="Disordered" evidence="22">
    <location>
        <begin position="151"/>
        <end position="178"/>
    </location>
</feature>
<feature type="compositionally biased region" description="Polar residues" evidence="22">
    <location>
        <begin position="283"/>
        <end position="294"/>
    </location>
</feature>
<protein>
    <recommendedName>
        <fullName evidence="5">ATP-dependent DNA helicase CHL1</fullName>
        <ecNumber evidence="17">5.6.2.3</ecNumber>
    </recommendedName>
    <alternativeName>
        <fullName evidence="4">ATP-dependent DNA helicase chl1</fullName>
    </alternativeName>
    <alternativeName>
        <fullName evidence="16">Chromosome loss protein 1</fullName>
    </alternativeName>
    <alternativeName>
        <fullName evidence="18 19">DNA 5'-3' helicase CHL1</fullName>
    </alternativeName>
</protein>
<comment type="subcellular location">
    <subcellularLocation>
        <location evidence="2">Nucleus</location>
    </subcellularLocation>
</comment>
<dbReference type="GO" id="GO:0003677">
    <property type="term" value="F:DNA binding"/>
    <property type="evidence" value="ECO:0007669"/>
    <property type="project" value="InterPro"/>
</dbReference>
<dbReference type="InterPro" id="IPR006554">
    <property type="entry name" value="Helicase-like_DEXD_c2"/>
</dbReference>
<dbReference type="PROSITE" id="PS51193">
    <property type="entry name" value="HELICASE_ATP_BIND_2"/>
    <property type="match status" value="1"/>
</dbReference>
<evidence type="ECO:0000256" key="19">
    <source>
        <dbReference type="ARBA" id="ARBA00045008"/>
    </source>
</evidence>
<dbReference type="Gene3D" id="3.40.50.300">
    <property type="entry name" value="P-loop containing nucleotide triphosphate hydrolases"/>
    <property type="match status" value="3"/>
</dbReference>
<evidence type="ECO:0000313" key="25">
    <source>
        <dbReference type="Proteomes" id="UP000250043"/>
    </source>
</evidence>
<feature type="compositionally biased region" description="Acidic residues" evidence="22">
    <location>
        <begin position="154"/>
        <end position="167"/>
    </location>
</feature>
<gene>
    <name evidence="24" type="ORF">OBBRIDRAFT_817744</name>
</gene>
<evidence type="ECO:0000256" key="13">
    <source>
        <dbReference type="ARBA" id="ARBA00023235"/>
    </source>
</evidence>
<proteinExistence type="inferred from homology"/>
<evidence type="ECO:0000313" key="24">
    <source>
        <dbReference type="EMBL" id="OCH93459.1"/>
    </source>
</evidence>
<evidence type="ECO:0000256" key="6">
    <source>
        <dbReference type="ARBA" id="ARBA00022723"/>
    </source>
</evidence>
<dbReference type="PANTHER" id="PTHR11472">
    <property type="entry name" value="DNA REPAIR DEAD HELICASE RAD3/XP-D SUBFAMILY MEMBER"/>
    <property type="match status" value="1"/>
</dbReference>
<evidence type="ECO:0000256" key="3">
    <source>
        <dbReference type="ARBA" id="ARBA00008435"/>
    </source>
</evidence>
<evidence type="ECO:0000256" key="2">
    <source>
        <dbReference type="ARBA" id="ARBA00004123"/>
    </source>
</evidence>
<keyword evidence="7" id="KW-0547">Nucleotide-binding</keyword>
<dbReference type="GO" id="GO:0006139">
    <property type="term" value="P:nucleobase-containing compound metabolic process"/>
    <property type="evidence" value="ECO:0007669"/>
    <property type="project" value="InterPro"/>
</dbReference>
<keyword evidence="6" id="KW-0479">Metal-binding</keyword>
<dbReference type="Proteomes" id="UP000250043">
    <property type="component" value="Unassembled WGS sequence"/>
</dbReference>
<evidence type="ECO:0000256" key="7">
    <source>
        <dbReference type="ARBA" id="ARBA00022741"/>
    </source>
</evidence>
<dbReference type="GO" id="GO:0046872">
    <property type="term" value="F:metal ion binding"/>
    <property type="evidence" value="ECO:0007669"/>
    <property type="project" value="UniProtKB-KW"/>
</dbReference>